<accession>A0A0B0NWY4</accession>
<evidence type="ECO:0000313" key="2">
    <source>
        <dbReference type="Proteomes" id="UP000032142"/>
    </source>
</evidence>
<gene>
    <name evidence="1" type="ORF">F383_22709</name>
</gene>
<sequence length="39" mass="4550">MLTTNSTKMSQVKWPNTIQAFDNYKAIHLAKFITTHIKK</sequence>
<organism evidence="1 2">
    <name type="scientific">Gossypium arboreum</name>
    <name type="common">Tree cotton</name>
    <name type="synonym">Gossypium nanking</name>
    <dbReference type="NCBI Taxonomy" id="29729"/>
    <lineage>
        <taxon>Eukaryota</taxon>
        <taxon>Viridiplantae</taxon>
        <taxon>Streptophyta</taxon>
        <taxon>Embryophyta</taxon>
        <taxon>Tracheophyta</taxon>
        <taxon>Spermatophyta</taxon>
        <taxon>Magnoliopsida</taxon>
        <taxon>eudicotyledons</taxon>
        <taxon>Gunneridae</taxon>
        <taxon>Pentapetalae</taxon>
        <taxon>rosids</taxon>
        <taxon>malvids</taxon>
        <taxon>Malvales</taxon>
        <taxon>Malvaceae</taxon>
        <taxon>Malvoideae</taxon>
        <taxon>Gossypium</taxon>
    </lineage>
</organism>
<dbReference type="AlphaFoldDB" id="A0A0B0NWY4"/>
<keyword evidence="2" id="KW-1185">Reference proteome</keyword>
<dbReference type="Proteomes" id="UP000032142">
    <property type="component" value="Unassembled WGS sequence"/>
</dbReference>
<dbReference type="EMBL" id="KN406000">
    <property type="protein sequence ID" value="KHG16359.1"/>
    <property type="molecule type" value="Genomic_DNA"/>
</dbReference>
<protein>
    <submittedName>
        <fullName evidence="1">Uncharacterized protein</fullName>
    </submittedName>
</protein>
<proteinExistence type="predicted"/>
<name>A0A0B0NWY4_GOSAR</name>
<evidence type="ECO:0000313" key="1">
    <source>
        <dbReference type="EMBL" id="KHG16359.1"/>
    </source>
</evidence>
<reference evidence="2" key="1">
    <citation type="submission" date="2014-09" db="EMBL/GenBank/DDBJ databases">
        <authorList>
            <person name="Mudge J."/>
            <person name="Ramaraj T."/>
            <person name="Lindquist I.E."/>
            <person name="Bharti A.K."/>
            <person name="Sundararajan A."/>
            <person name="Cameron C.T."/>
            <person name="Woodward J.E."/>
            <person name="May G.D."/>
            <person name="Brubaker C."/>
            <person name="Broadhvest J."/>
            <person name="Wilkins T.A."/>
        </authorList>
    </citation>
    <scope>NUCLEOTIDE SEQUENCE</scope>
    <source>
        <strain evidence="2">cv. AKA8401</strain>
    </source>
</reference>